<evidence type="ECO:0000313" key="2">
    <source>
        <dbReference type="Proteomes" id="UP000244005"/>
    </source>
</evidence>
<dbReference type="EMBL" id="KZ772707">
    <property type="protein sequence ID" value="PTQ41315.1"/>
    <property type="molecule type" value="Genomic_DNA"/>
</dbReference>
<sequence length="146" mass="16708">MWVQRSPHSGLALVLLLQPEANRLHVFPILFRADRSTFLSSRRDLNFTARVEVDCRFEFVPRSPSAPRDTSTARSFGRQISLKGSKFDSSRQREIELTRVAFLLRGVCPYDLDHPCASIVYSPSFTARIWTPKCRSPGLHRLSGWC</sequence>
<evidence type="ECO:0000313" key="1">
    <source>
        <dbReference type="EMBL" id="PTQ41315.1"/>
    </source>
</evidence>
<reference evidence="2" key="1">
    <citation type="journal article" date="2017" name="Cell">
        <title>Insights into land plant evolution garnered from the Marchantia polymorpha genome.</title>
        <authorList>
            <person name="Bowman J.L."/>
            <person name="Kohchi T."/>
            <person name="Yamato K.T."/>
            <person name="Jenkins J."/>
            <person name="Shu S."/>
            <person name="Ishizaki K."/>
            <person name="Yamaoka S."/>
            <person name="Nishihama R."/>
            <person name="Nakamura Y."/>
            <person name="Berger F."/>
            <person name="Adam C."/>
            <person name="Aki S.S."/>
            <person name="Althoff F."/>
            <person name="Araki T."/>
            <person name="Arteaga-Vazquez M.A."/>
            <person name="Balasubrmanian S."/>
            <person name="Barry K."/>
            <person name="Bauer D."/>
            <person name="Boehm C.R."/>
            <person name="Briginshaw L."/>
            <person name="Caballero-Perez J."/>
            <person name="Catarino B."/>
            <person name="Chen F."/>
            <person name="Chiyoda S."/>
            <person name="Chovatia M."/>
            <person name="Davies K.M."/>
            <person name="Delmans M."/>
            <person name="Demura T."/>
            <person name="Dierschke T."/>
            <person name="Dolan L."/>
            <person name="Dorantes-Acosta A.E."/>
            <person name="Eklund D.M."/>
            <person name="Florent S.N."/>
            <person name="Flores-Sandoval E."/>
            <person name="Fujiyama A."/>
            <person name="Fukuzawa H."/>
            <person name="Galik B."/>
            <person name="Grimanelli D."/>
            <person name="Grimwood J."/>
            <person name="Grossniklaus U."/>
            <person name="Hamada T."/>
            <person name="Haseloff J."/>
            <person name="Hetherington A.J."/>
            <person name="Higo A."/>
            <person name="Hirakawa Y."/>
            <person name="Hundley H.N."/>
            <person name="Ikeda Y."/>
            <person name="Inoue K."/>
            <person name="Inoue S.I."/>
            <person name="Ishida S."/>
            <person name="Jia Q."/>
            <person name="Kakita M."/>
            <person name="Kanazawa T."/>
            <person name="Kawai Y."/>
            <person name="Kawashima T."/>
            <person name="Kennedy M."/>
            <person name="Kinose K."/>
            <person name="Kinoshita T."/>
            <person name="Kohara Y."/>
            <person name="Koide E."/>
            <person name="Komatsu K."/>
            <person name="Kopischke S."/>
            <person name="Kubo M."/>
            <person name="Kyozuka J."/>
            <person name="Lagercrantz U."/>
            <person name="Lin S.S."/>
            <person name="Lindquist E."/>
            <person name="Lipzen A.M."/>
            <person name="Lu C.W."/>
            <person name="De Luna E."/>
            <person name="Martienssen R.A."/>
            <person name="Minamino N."/>
            <person name="Mizutani M."/>
            <person name="Mizutani M."/>
            <person name="Mochizuki N."/>
            <person name="Monte I."/>
            <person name="Mosher R."/>
            <person name="Nagasaki H."/>
            <person name="Nakagami H."/>
            <person name="Naramoto S."/>
            <person name="Nishitani K."/>
            <person name="Ohtani M."/>
            <person name="Okamoto T."/>
            <person name="Okumura M."/>
            <person name="Phillips J."/>
            <person name="Pollak B."/>
            <person name="Reinders A."/>
            <person name="Rovekamp M."/>
            <person name="Sano R."/>
            <person name="Sawa S."/>
            <person name="Schmid M.W."/>
            <person name="Shirakawa M."/>
            <person name="Solano R."/>
            <person name="Spunde A."/>
            <person name="Suetsugu N."/>
            <person name="Sugano S."/>
            <person name="Sugiyama A."/>
            <person name="Sun R."/>
            <person name="Suzuki Y."/>
            <person name="Takenaka M."/>
            <person name="Takezawa D."/>
            <person name="Tomogane H."/>
            <person name="Tsuzuki M."/>
            <person name="Ueda T."/>
            <person name="Umeda M."/>
            <person name="Ward J.M."/>
            <person name="Watanabe Y."/>
            <person name="Yazaki K."/>
            <person name="Yokoyama R."/>
            <person name="Yoshitake Y."/>
            <person name="Yotsui I."/>
            <person name="Zachgo S."/>
            <person name="Schmutz J."/>
        </authorList>
    </citation>
    <scope>NUCLEOTIDE SEQUENCE [LARGE SCALE GENOMIC DNA]</scope>
    <source>
        <strain evidence="2">Tak-1</strain>
    </source>
</reference>
<dbReference type="Proteomes" id="UP000244005">
    <property type="component" value="Unassembled WGS sequence"/>
</dbReference>
<proteinExistence type="predicted"/>
<gene>
    <name evidence="1" type="ORF">MARPO_0035s0094</name>
</gene>
<keyword evidence="2" id="KW-1185">Reference proteome</keyword>
<protein>
    <submittedName>
        <fullName evidence="1">Uncharacterized protein</fullName>
    </submittedName>
</protein>
<dbReference type="Gramene" id="Mp6g03140.1">
    <property type="protein sequence ID" value="Mp6g03140.1.cds"/>
    <property type="gene ID" value="Mp6g03140"/>
</dbReference>
<name>A0A2R6X5D5_MARPO</name>
<dbReference type="AlphaFoldDB" id="A0A2R6X5D5"/>
<organism evidence="1 2">
    <name type="scientific">Marchantia polymorpha</name>
    <name type="common">Common liverwort</name>
    <name type="synonym">Marchantia aquatica</name>
    <dbReference type="NCBI Taxonomy" id="3197"/>
    <lineage>
        <taxon>Eukaryota</taxon>
        <taxon>Viridiplantae</taxon>
        <taxon>Streptophyta</taxon>
        <taxon>Embryophyta</taxon>
        <taxon>Marchantiophyta</taxon>
        <taxon>Marchantiopsida</taxon>
        <taxon>Marchantiidae</taxon>
        <taxon>Marchantiales</taxon>
        <taxon>Marchantiaceae</taxon>
        <taxon>Marchantia</taxon>
    </lineage>
</organism>
<accession>A0A2R6X5D5</accession>